<evidence type="ECO:0000313" key="2">
    <source>
        <dbReference type="Proteomes" id="UP000663722"/>
    </source>
</evidence>
<evidence type="ECO:0000313" key="1">
    <source>
        <dbReference type="EMBL" id="QTA90885.1"/>
    </source>
</evidence>
<protein>
    <submittedName>
        <fullName evidence="1">Uncharacterized protein</fullName>
    </submittedName>
</protein>
<proteinExistence type="predicted"/>
<sequence length="51" mass="5920">MILVFSDRLPAIISNDQKVTSDQKIARMNQKTVFLQARQFSIPEKISDQRI</sequence>
<gene>
    <name evidence="1" type="ORF">dnm_069470</name>
</gene>
<reference evidence="1" key="1">
    <citation type="journal article" date="2021" name="Microb. Physiol.">
        <title>Proteogenomic Insights into the Physiology of Marine, Sulfate-Reducing, Filamentous Desulfonema limicola and Desulfonema magnum.</title>
        <authorList>
            <person name="Schnaars V."/>
            <person name="Wohlbrand L."/>
            <person name="Scheve S."/>
            <person name="Hinrichs C."/>
            <person name="Reinhardt R."/>
            <person name="Rabus R."/>
        </authorList>
    </citation>
    <scope>NUCLEOTIDE SEQUENCE</scope>
    <source>
        <strain evidence="1">4be13</strain>
    </source>
</reference>
<dbReference type="KEGG" id="dmm:dnm_069470"/>
<dbReference type="EMBL" id="CP061800">
    <property type="protein sequence ID" value="QTA90885.1"/>
    <property type="molecule type" value="Genomic_DNA"/>
</dbReference>
<organism evidence="1 2">
    <name type="scientific">Desulfonema magnum</name>
    <dbReference type="NCBI Taxonomy" id="45655"/>
    <lineage>
        <taxon>Bacteria</taxon>
        <taxon>Pseudomonadati</taxon>
        <taxon>Thermodesulfobacteriota</taxon>
        <taxon>Desulfobacteria</taxon>
        <taxon>Desulfobacterales</taxon>
        <taxon>Desulfococcaceae</taxon>
        <taxon>Desulfonema</taxon>
    </lineage>
</organism>
<accession>A0A975GRG5</accession>
<keyword evidence="2" id="KW-1185">Reference proteome</keyword>
<dbReference type="AlphaFoldDB" id="A0A975GRG5"/>
<name>A0A975GRG5_9BACT</name>
<dbReference type="Proteomes" id="UP000663722">
    <property type="component" value="Chromosome"/>
</dbReference>